<dbReference type="AlphaFoldDB" id="X0V0B9"/>
<keyword evidence="5" id="KW-0547">Nucleotide-binding</keyword>
<evidence type="ECO:0000256" key="2">
    <source>
        <dbReference type="ARBA" id="ARBA00011738"/>
    </source>
</evidence>
<evidence type="ECO:0008006" key="10">
    <source>
        <dbReference type="Google" id="ProtNLM"/>
    </source>
</evidence>
<dbReference type="GO" id="GO:0005737">
    <property type="term" value="C:cytoplasm"/>
    <property type="evidence" value="ECO:0007669"/>
    <property type="project" value="TreeGrafter"/>
</dbReference>
<dbReference type="Pfam" id="PF00709">
    <property type="entry name" value="Adenylsucc_synt"/>
    <property type="match status" value="1"/>
</dbReference>
<dbReference type="InterPro" id="IPR042109">
    <property type="entry name" value="Adenylosuccinate_synth_dom1"/>
</dbReference>
<keyword evidence="8" id="KW-0342">GTP-binding</keyword>
<evidence type="ECO:0000256" key="1">
    <source>
        <dbReference type="ARBA" id="ARBA00001946"/>
    </source>
</evidence>
<dbReference type="SMART" id="SM00788">
    <property type="entry name" value="Adenylsucc_synt"/>
    <property type="match status" value="1"/>
</dbReference>
<organism evidence="9">
    <name type="scientific">marine sediment metagenome</name>
    <dbReference type="NCBI Taxonomy" id="412755"/>
    <lineage>
        <taxon>unclassified sequences</taxon>
        <taxon>metagenomes</taxon>
        <taxon>ecological metagenomes</taxon>
    </lineage>
</organism>
<dbReference type="PANTHER" id="PTHR11846">
    <property type="entry name" value="ADENYLOSUCCINATE SYNTHETASE"/>
    <property type="match status" value="1"/>
</dbReference>
<evidence type="ECO:0000256" key="4">
    <source>
        <dbReference type="ARBA" id="ARBA00022723"/>
    </source>
</evidence>
<feature type="non-terminal residue" evidence="9">
    <location>
        <position position="1"/>
    </location>
</feature>
<dbReference type="GO" id="GO:0046040">
    <property type="term" value="P:IMP metabolic process"/>
    <property type="evidence" value="ECO:0007669"/>
    <property type="project" value="TreeGrafter"/>
</dbReference>
<dbReference type="SUPFAM" id="SSF52540">
    <property type="entry name" value="P-loop containing nucleoside triphosphate hydrolases"/>
    <property type="match status" value="1"/>
</dbReference>
<keyword evidence="4" id="KW-0479">Metal-binding</keyword>
<dbReference type="GO" id="GO:0005525">
    <property type="term" value="F:GTP binding"/>
    <property type="evidence" value="ECO:0007669"/>
    <property type="project" value="UniProtKB-KW"/>
</dbReference>
<reference evidence="9" key="1">
    <citation type="journal article" date="2014" name="Front. Microbiol.">
        <title>High frequency of phylogenetically diverse reductive dehalogenase-homologous genes in deep subseafloor sedimentary metagenomes.</title>
        <authorList>
            <person name="Kawai M."/>
            <person name="Futagami T."/>
            <person name="Toyoda A."/>
            <person name="Takaki Y."/>
            <person name="Nishi S."/>
            <person name="Hori S."/>
            <person name="Arai W."/>
            <person name="Tsubouchi T."/>
            <person name="Morono Y."/>
            <person name="Uchiyama I."/>
            <person name="Ito T."/>
            <person name="Fujiyama A."/>
            <person name="Inagaki F."/>
            <person name="Takami H."/>
        </authorList>
    </citation>
    <scope>NUCLEOTIDE SEQUENCE</scope>
    <source>
        <strain evidence="9">Expedition CK06-06</strain>
    </source>
</reference>
<comment type="cofactor">
    <cofactor evidence="1">
        <name>Mg(2+)</name>
        <dbReference type="ChEBI" id="CHEBI:18420"/>
    </cofactor>
</comment>
<gene>
    <name evidence="9" type="ORF">S01H1_32789</name>
</gene>
<evidence type="ECO:0000256" key="5">
    <source>
        <dbReference type="ARBA" id="ARBA00022741"/>
    </source>
</evidence>
<dbReference type="InterPro" id="IPR042111">
    <property type="entry name" value="Adenylosuccinate_synth_dom3"/>
</dbReference>
<accession>X0V0B9</accession>
<dbReference type="PANTHER" id="PTHR11846:SF0">
    <property type="entry name" value="ADENYLOSUCCINATE SYNTHETASE"/>
    <property type="match status" value="1"/>
</dbReference>
<dbReference type="InterPro" id="IPR001114">
    <property type="entry name" value="Adenylosuccinate_synthetase"/>
</dbReference>
<sequence>LEEVYQQYCQYGERLAPLIRETEFLVKQALERKESVLLEGAQGTLLDIDFGTYPYVTSSSPIAAGAYIGLGLSPSKLECVLGVFKSYTTRVGSGPMPTELQDETGELIRERAHEYGATTGRPRRCGWFDGVAASFSSRINGFSGVALTRLDILDTFPSIKICTGYKVDGDIIDQFPSRVAILEKCEPVYEELAGWQSPIGHVRRFEDLPHQAQSYVKRLEELVACPVDLISVGPKREETIIVRPVL</sequence>
<evidence type="ECO:0000256" key="6">
    <source>
        <dbReference type="ARBA" id="ARBA00022755"/>
    </source>
</evidence>
<dbReference type="Gene3D" id="1.10.300.10">
    <property type="entry name" value="Adenylosuccinate Synthetase, subunit A, domain 2"/>
    <property type="match status" value="1"/>
</dbReference>
<comment type="subunit">
    <text evidence="2">Homodimer.</text>
</comment>
<dbReference type="EMBL" id="BARS01020325">
    <property type="protein sequence ID" value="GAG05958.1"/>
    <property type="molecule type" value="Genomic_DNA"/>
</dbReference>
<keyword evidence="6" id="KW-0658">Purine biosynthesis</keyword>
<dbReference type="GO" id="GO:0004019">
    <property type="term" value="F:adenylosuccinate synthase activity"/>
    <property type="evidence" value="ECO:0007669"/>
    <property type="project" value="InterPro"/>
</dbReference>
<evidence type="ECO:0000256" key="8">
    <source>
        <dbReference type="ARBA" id="ARBA00023134"/>
    </source>
</evidence>
<keyword evidence="3" id="KW-0436">Ligase</keyword>
<dbReference type="HAMAP" id="MF_00011">
    <property type="entry name" value="Adenylosucc_synth"/>
    <property type="match status" value="1"/>
</dbReference>
<keyword evidence="7" id="KW-0460">Magnesium</keyword>
<comment type="caution">
    <text evidence="9">The sequence shown here is derived from an EMBL/GenBank/DDBJ whole genome shotgun (WGS) entry which is preliminary data.</text>
</comment>
<evidence type="ECO:0000256" key="3">
    <source>
        <dbReference type="ARBA" id="ARBA00022598"/>
    </source>
</evidence>
<dbReference type="InterPro" id="IPR042110">
    <property type="entry name" value="Adenylosuccinate_synth_dom2"/>
</dbReference>
<dbReference type="Gene3D" id="3.90.170.10">
    <property type="entry name" value="Adenylosuccinate Synthetase, subunit A, domain 3"/>
    <property type="match status" value="1"/>
</dbReference>
<proteinExistence type="inferred from homology"/>
<evidence type="ECO:0000256" key="7">
    <source>
        <dbReference type="ARBA" id="ARBA00022842"/>
    </source>
</evidence>
<name>X0V0B9_9ZZZZ</name>
<dbReference type="InterPro" id="IPR027417">
    <property type="entry name" value="P-loop_NTPase"/>
</dbReference>
<evidence type="ECO:0000313" key="9">
    <source>
        <dbReference type="EMBL" id="GAG05958.1"/>
    </source>
</evidence>
<dbReference type="FunFam" id="3.90.170.10:FF:000001">
    <property type="entry name" value="Adenylosuccinate synthetase"/>
    <property type="match status" value="1"/>
</dbReference>
<dbReference type="GO" id="GO:0046872">
    <property type="term" value="F:metal ion binding"/>
    <property type="evidence" value="ECO:0007669"/>
    <property type="project" value="UniProtKB-KW"/>
</dbReference>
<protein>
    <recommendedName>
        <fullName evidence="10">Adenylosuccinate synthase</fullName>
    </recommendedName>
</protein>
<dbReference type="GO" id="GO:0044208">
    <property type="term" value="P:'de novo' AMP biosynthetic process"/>
    <property type="evidence" value="ECO:0007669"/>
    <property type="project" value="TreeGrafter"/>
</dbReference>
<dbReference type="Gene3D" id="3.40.440.10">
    <property type="entry name" value="Adenylosuccinate Synthetase, subunit A, domain 1"/>
    <property type="match status" value="1"/>
</dbReference>